<proteinExistence type="predicted"/>
<organism evidence="1 2">
    <name type="scientific">Plectus sambesii</name>
    <dbReference type="NCBI Taxonomy" id="2011161"/>
    <lineage>
        <taxon>Eukaryota</taxon>
        <taxon>Metazoa</taxon>
        <taxon>Ecdysozoa</taxon>
        <taxon>Nematoda</taxon>
        <taxon>Chromadorea</taxon>
        <taxon>Plectida</taxon>
        <taxon>Plectina</taxon>
        <taxon>Plectoidea</taxon>
        <taxon>Plectidae</taxon>
        <taxon>Plectus</taxon>
    </lineage>
</organism>
<name>A0A914W247_9BILA</name>
<evidence type="ECO:0000313" key="2">
    <source>
        <dbReference type="WBParaSite" id="PSAMB.scaffold2size251193.g749.t1"/>
    </source>
</evidence>
<accession>A0A914W247</accession>
<keyword evidence="1" id="KW-1185">Reference proteome</keyword>
<dbReference type="AlphaFoldDB" id="A0A914W247"/>
<evidence type="ECO:0000313" key="1">
    <source>
        <dbReference type="Proteomes" id="UP000887566"/>
    </source>
</evidence>
<protein>
    <submittedName>
        <fullName evidence="2">Uncharacterized protein</fullName>
    </submittedName>
</protein>
<dbReference type="WBParaSite" id="PSAMB.scaffold2size251193.g749.t1">
    <property type="protein sequence ID" value="PSAMB.scaffold2size251193.g749.t1"/>
    <property type="gene ID" value="PSAMB.scaffold2size251193.g749"/>
</dbReference>
<dbReference type="Proteomes" id="UP000887566">
    <property type="component" value="Unplaced"/>
</dbReference>
<reference evidence="2" key="1">
    <citation type="submission" date="2022-11" db="UniProtKB">
        <authorList>
            <consortium name="WormBaseParasite"/>
        </authorList>
    </citation>
    <scope>IDENTIFICATION</scope>
</reference>
<sequence>MHWPVPWGDKSIASMFPRVEPKLRWSVKPDARRLLGAYHSAHCAPATTSQNNARLAQVAAAIDRRTPFYDPPIWHQRPRRLDPTSVRSALALATLADPSTLLRQCLRVLIEKLLQSAESMGYIAVAGARRPTTARRSGSFESPLYPPL</sequence>